<protein>
    <submittedName>
        <fullName evidence="1">Uncharacterized protein</fullName>
    </submittedName>
</protein>
<evidence type="ECO:0000313" key="1">
    <source>
        <dbReference type="EMBL" id="ESR47481.1"/>
    </source>
</evidence>
<sequence length="79" mass="9008">MFKLKVKIQSQENNEFSTGFQLMGLGLTPLCHYIKVLFAKILSFQGFILKNHQAFTNYFIKSARLITGQAVGFVKSTFQ</sequence>
<dbReference type="AlphaFoldDB" id="V4TCV0"/>
<proteinExistence type="predicted"/>
<dbReference type="KEGG" id="cic:CICLE_v10003022mg"/>
<keyword evidence="2" id="KW-1185">Reference proteome</keyword>
<reference evidence="1 2" key="1">
    <citation type="submission" date="2013-10" db="EMBL/GenBank/DDBJ databases">
        <authorList>
            <consortium name="International Citrus Genome Consortium"/>
            <person name="Jenkins J."/>
            <person name="Schmutz J."/>
            <person name="Prochnik S."/>
            <person name="Rokhsar D."/>
            <person name="Gmitter F."/>
            <person name="Ollitrault P."/>
            <person name="Machado M."/>
            <person name="Talon M."/>
            <person name="Wincker P."/>
            <person name="Jaillon O."/>
            <person name="Morgante M."/>
        </authorList>
    </citation>
    <scope>NUCLEOTIDE SEQUENCE</scope>
    <source>
        <strain evidence="2">cv. Clemenules</strain>
    </source>
</reference>
<accession>V4TCV0</accession>
<name>V4TCV0_CITCL</name>
<dbReference type="InParanoid" id="V4TCV0"/>
<evidence type="ECO:0000313" key="2">
    <source>
        <dbReference type="Proteomes" id="UP000030687"/>
    </source>
</evidence>
<dbReference type="Gramene" id="ESR47481">
    <property type="protein sequence ID" value="ESR47481"/>
    <property type="gene ID" value="CICLE_v10003022mg"/>
</dbReference>
<dbReference type="Proteomes" id="UP000030687">
    <property type="component" value="Unassembled WGS sequence"/>
</dbReference>
<organism evidence="1 2">
    <name type="scientific">Citrus clementina</name>
    <name type="common">Clementine</name>
    <name type="synonym">Citrus deliciosa x Citrus sinensis</name>
    <dbReference type="NCBI Taxonomy" id="85681"/>
    <lineage>
        <taxon>Eukaryota</taxon>
        <taxon>Viridiplantae</taxon>
        <taxon>Streptophyta</taxon>
        <taxon>Embryophyta</taxon>
        <taxon>Tracheophyta</taxon>
        <taxon>Spermatophyta</taxon>
        <taxon>Magnoliopsida</taxon>
        <taxon>eudicotyledons</taxon>
        <taxon>Gunneridae</taxon>
        <taxon>Pentapetalae</taxon>
        <taxon>rosids</taxon>
        <taxon>malvids</taxon>
        <taxon>Sapindales</taxon>
        <taxon>Rutaceae</taxon>
        <taxon>Aurantioideae</taxon>
        <taxon>Citrus</taxon>
    </lineage>
</organism>
<gene>
    <name evidence="1" type="ORF">CICLE_v10003022mg</name>
</gene>
<dbReference type="EMBL" id="KI536799">
    <property type="protein sequence ID" value="ESR47481.1"/>
    <property type="molecule type" value="Genomic_DNA"/>
</dbReference>